<keyword evidence="2" id="KW-0547">Nucleotide-binding</keyword>
<dbReference type="SUPFAM" id="SSF52540">
    <property type="entry name" value="P-loop containing nucleoside triphosphate hydrolases"/>
    <property type="match status" value="1"/>
</dbReference>
<dbReference type="RefSeq" id="WP_138949867.1">
    <property type="nucleotide sequence ID" value="NZ_CP040749.1"/>
</dbReference>
<feature type="domain" description="Novel STAND NTPase 3" evidence="1">
    <location>
        <begin position="194"/>
        <end position="332"/>
    </location>
</feature>
<evidence type="ECO:0000313" key="2">
    <source>
        <dbReference type="EMBL" id="QCX38990.1"/>
    </source>
</evidence>
<dbReference type="InterPro" id="IPR027417">
    <property type="entry name" value="P-loop_NTPase"/>
</dbReference>
<protein>
    <submittedName>
        <fullName evidence="2">ATP-binding protein</fullName>
    </submittedName>
</protein>
<dbReference type="Proteomes" id="UP000306229">
    <property type="component" value="Chromosome"/>
</dbReference>
<dbReference type="AlphaFoldDB" id="A0A5B7TRQ1"/>
<organism evidence="2 3">
    <name type="scientific">Aureibaculum algae</name>
    <dbReference type="NCBI Taxonomy" id="2584122"/>
    <lineage>
        <taxon>Bacteria</taxon>
        <taxon>Pseudomonadati</taxon>
        <taxon>Bacteroidota</taxon>
        <taxon>Flavobacteriia</taxon>
        <taxon>Flavobacteriales</taxon>
        <taxon>Flavobacteriaceae</taxon>
        <taxon>Aureibaculum</taxon>
    </lineage>
</organism>
<dbReference type="KEGG" id="fbe:FF125_11285"/>
<sequence>MSKLQNIENALSAINGAVFQELCDSFLLLRNNNYSAFSRTGSQKGNQKTIKGTPDSFLLLPNGKYIFVEYSTNKTQGINKLQDDIDKCLDNKKTGIDIAIISEIIICVNFHLKVFEIETLRSLLENTSIRLTIYTLDSLALELSLQHRDLAKRYLQIPIDTGQIISIDKFIKEYNSISNGIATPLNNKFLHRVDELKELKKALRNNDFIILTGAPGVGKTKLAIEAIREFVKENPSFSAYCISYKHHSLLEDLYQYFDSDKNYILFVDDANRIDAFNQITGFYKSHKNGNFKIITTVRDYAFQEIEKLSQEYNPIRIDLNKFSDEQIEKILEAEPLSISNTDYQKEIVRIAEGNPRIAIMTALLAKEKQDITVLSDVSDLFEKYFSTFIKDDGQFSNDLNLKCLGIISFFYTIPFKDKDTTLKILETFNVTYDDFIQVIDNLDRLELVEIQYENVKIPEQNLSTYFFYRSFIKDDLLSFKTLLQKYFFENIFRFSDTVIPANNTFGPERVMKKLKPHLLEYWRELISLNKENLNIKFLNTFWFYLQDETLEYVLNSVKHISQPEIEKFKVTYSNNEFSHKGDEIIELLGNYFYNTSNLKEAIELSLLYVRKKPKLLSNLIYKIVSTLTFDKNDYQIAYFRQVSLFKILINGLKIERNYYIQILLELSKTFLQYKFHHFKRGRNNSFYHYDYYLENSPEIKLFRKNLWETINNNFEENPQLSFDVLKSLKDSPRDIVKKILEFDLKFLINIIEKHLNTESFEHANYVQDKIKWLKICKIKHPKLQYLKSKFTNELYEISLKIDWDKFRDKEMYEYDNLTEYDVLKELEIRKSFVFEDSHEVDEFYKKFVYIRTFSSNDWNYSKVLDIIIDENFNHNFEIGLFFLELVIKENKIQNFIPNVAFTNQLTKNHIADKIWSIISENQFDLKPIWQLSFLDRLSDNLVSKKYLNFFIETIKNTKRTYISHFEKIARFKKIEPNLFKIILSTILEQNINGADIKIWMSFFEEYFEELGDDLNLIKQSYIQQDLLQSNFDYKGNGFLKILEIDSNFLIEYVQAIKSQYQFSIPRENRKFGFIWSVNDIENVMSKVFDFFVEKEPYFGMSNHYCNTFFNAIPLGYENKAEEFLIKYARINCDDYKKVNIVVDIVRGEMKRIFNDILIQHISLNQDVNVFSNIWWRGNGGTYSGNVIIGDIQASDWRNILSIIEKSELGIETIPIKNQVKRNIENALKNGDLERKRRFLRRGI</sequence>
<evidence type="ECO:0000259" key="1">
    <source>
        <dbReference type="Pfam" id="PF20720"/>
    </source>
</evidence>
<keyword evidence="3" id="KW-1185">Reference proteome</keyword>
<reference evidence="2 3" key="1">
    <citation type="submission" date="2019-05" db="EMBL/GenBank/DDBJ databases">
        <title>Algicella ahnfeltiae gen. nov., sp. nov., a novel marine bacterium of the family Flavobacteriaceae isolated from a red alga.</title>
        <authorList>
            <person name="Nedashkovskaya O.I."/>
            <person name="Kukhlevskiy A.D."/>
            <person name="Kim S.-G."/>
            <person name="Zhukova N.V."/>
            <person name="Mikhailov V.V."/>
        </authorList>
    </citation>
    <scope>NUCLEOTIDE SEQUENCE [LARGE SCALE GENOMIC DNA]</scope>
    <source>
        <strain evidence="2 3">10Alg115</strain>
    </source>
</reference>
<keyword evidence="2" id="KW-0067">ATP-binding</keyword>
<dbReference type="GO" id="GO:0005524">
    <property type="term" value="F:ATP binding"/>
    <property type="evidence" value="ECO:0007669"/>
    <property type="project" value="UniProtKB-KW"/>
</dbReference>
<gene>
    <name evidence="2" type="ORF">FF125_11285</name>
</gene>
<proteinExistence type="predicted"/>
<dbReference type="Pfam" id="PF20720">
    <property type="entry name" value="nSTAND3"/>
    <property type="match status" value="1"/>
</dbReference>
<dbReference type="InterPro" id="IPR049050">
    <property type="entry name" value="nSTAND3"/>
</dbReference>
<name>A0A5B7TRQ1_9FLAO</name>
<evidence type="ECO:0000313" key="3">
    <source>
        <dbReference type="Proteomes" id="UP000306229"/>
    </source>
</evidence>
<dbReference type="OrthoDB" id="9816071at2"/>
<dbReference type="Gene3D" id="3.40.50.300">
    <property type="entry name" value="P-loop containing nucleotide triphosphate hydrolases"/>
    <property type="match status" value="1"/>
</dbReference>
<accession>A0A5B7TRQ1</accession>
<dbReference type="EMBL" id="CP040749">
    <property type="protein sequence ID" value="QCX38990.1"/>
    <property type="molecule type" value="Genomic_DNA"/>
</dbReference>